<dbReference type="AlphaFoldDB" id="A0A5J5EQZ5"/>
<evidence type="ECO:0000313" key="4">
    <source>
        <dbReference type="EMBL" id="KAA8898965.1"/>
    </source>
</evidence>
<proteinExistence type="predicted"/>
<dbReference type="Proteomes" id="UP000326924">
    <property type="component" value="Unassembled WGS sequence"/>
</dbReference>
<dbReference type="Pfam" id="PF02182">
    <property type="entry name" value="SAD_SRA"/>
    <property type="match status" value="1"/>
</dbReference>
<dbReference type="InterPro" id="IPR045134">
    <property type="entry name" value="UHRF1/2-like"/>
</dbReference>
<comment type="subcellular location">
    <subcellularLocation>
        <location evidence="2">Nucleus</location>
    </subcellularLocation>
</comment>
<evidence type="ECO:0000313" key="5">
    <source>
        <dbReference type="Proteomes" id="UP000326924"/>
    </source>
</evidence>
<dbReference type="OrthoDB" id="2270193at2759"/>
<dbReference type="Gene3D" id="2.30.280.10">
    <property type="entry name" value="SRA-YDG"/>
    <property type="match status" value="1"/>
</dbReference>
<dbReference type="GO" id="GO:0061630">
    <property type="term" value="F:ubiquitin protein ligase activity"/>
    <property type="evidence" value="ECO:0007669"/>
    <property type="project" value="TreeGrafter"/>
</dbReference>
<dbReference type="GO" id="GO:0016567">
    <property type="term" value="P:protein ubiquitination"/>
    <property type="evidence" value="ECO:0007669"/>
    <property type="project" value="TreeGrafter"/>
</dbReference>
<dbReference type="InterPro" id="IPR036987">
    <property type="entry name" value="SRA-YDG_sf"/>
</dbReference>
<dbReference type="SMART" id="SM00466">
    <property type="entry name" value="SRA"/>
    <property type="match status" value="1"/>
</dbReference>
<reference evidence="4 5" key="1">
    <citation type="submission" date="2019-09" db="EMBL/GenBank/DDBJ databases">
        <title>Draft genome of the ectomycorrhizal ascomycete Sphaerosporella brunnea.</title>
        <authorList>
            <consortium name="DOE Joint Genome Institute"/>
            <person name="Benucci G.M."/>
            <person name="Marozzi G."/>
            <person name="Antonielli L."/>
            <person name="Sanchez S."/>
            <person name="Marco P."/>
            <person name="Wang X."/>
            <person name="Falini L.B."/>
            <person name="Barry K."/>
            <person name="Haridas S."/>
            <person name="Lipzen A."/>
            <person name="Labutti K."/>
            <person name="Grigoriev I.V."/>
            <person name="Murat C."/>
            <person name="Martin F."/>
            <person name="Albertini E."/>
            <person name="Donnini D."/>
            <person name="Bonito G."/>
        </authorList>
    </citation>
    <scope>NUCLEOTIDE SEQUENCE [LARGE SCALE GENOMIC DNA]</scope>
    <source>
        <strain evidence="4 5">Sb_GMNB300</strain>
    </source>
</reference>
<dbReference type="GO" id="GO:0044027">
    <property type="term" value="P:negative regulation of gene expression via chromosomal CpG island methylation"/>
    <property type="evidence" value="ECO:0007669"/>
    <property type="project" value="TreeGrafter"/>
</dbReference>
<gene>
    <name evidence="4" type="ORF">FN846DRAFT_757186</name>
</gene>
<dbReference type="PANTHER" id="PTHR14140:SF27">
    <property type="entry name" value="OS04G0289800 PROTEIN"/>
    <property type="match status" value="1"/>
</dbReference>
<keyword evidence="5" id="KW-1185">Reference proteome</keyword>
<sequence length="321" mass="35986">RLYAWRHKIQKLHKMVQEQGLISVTSDHVKDLKRLLNDLAFFIFPDDKAESWIRESKINVALGLLKSGASFGDDIKDMASQILDRWNQRDFAPSALTVGSDLDLLSDESDVEEADSANTGNLAVASSLSGLAAHLMRGIQRYRNTNGILTMRLLPNADKRQADVFGHNGLQVGDWWPYQLCALRDGAHGSRQGGIFGRISEGCFSIVVSADSEYKDKDTGEELYYSGTISDIPHGDGELPVLTNATKSLVLSLIRRKPVRVIRRGPCELKKAIYPRCGFRYDGLYMVAHRDLVEPRSSERPAYYRFKLIRCPDQPSLESAK</sequence>
<dbReference type="InParanoid" id="A0A5J5EQZ5"/>
<protein>
    <submittedName>
        <fullName evidence="4">PUA-like domain-containing protein</fullName>
    </submittedName>
</protein>
<dbReference type="GO" id="GO:0005634">
    <property type="term" value="C:nucleus"/>
    <property type="evidence" value="ECO:0007669"/>
    <property type="project" value="UniProtKB-SubCell"/>
</dbReference>
<dbReference type="PROSITE" id="PS51015">
    <property type="entry name" value="YDG"/>
    <property type="match status" value="1"/>
</dbReference>
<feature type="non-terminal residue" evidence="4">
    <location>
        <position position="1"/>
    </location>
</feature>
<feature type="domain" description="YDG" evidence="3">
    <location>
        <begin position="165"/>
        <end position="310"/>
    </location>
</feature>
<dbReference type="SUPFAM" id="SSF88697">
    <property type="entry name" value="PUA domain-like"/>
    <property type="match status" value="1"/>
</dbReference>
<dbReference type="PANTHER" id="PTHR14140">
    <property type="entry name" value="E3 UBIQUITIN-PROTEIN LIGASE UHRF-RELATED"/>
    <property type="match status" value="1"/>
</dbReference>
<name>A0A5J5EQZ5_9PEZI</name>
<dbReference type="EMBL" id="VXIS01000175">
    <property type="protein sequence ID" value="KAA8898965.1"/>
    <property type="molecule type" value="Genomic_DNA"/>
</dbReference>
<organism evidence="4 5">
    <name type="scientific">Sphaerosporella brunnea</name>
    <dbReference type="NCBI Taxonomy" id="1250544"/>
    <lineage>
        <taxon>Eukaryota</taxon>
        <taxon>Fungi</taxon>
        <taxon>Dikarya</taxon>
        <taxon>Ascomycota</taxon>
        <taxon>Pezizomycotina</taxon>
        <taxon>Pezizomycetes</taxon>
        <taxon>Pezizales</taxon>
        <taxon>Pyronemataceae</taxon>
        <taxon>Sphaerosporella</taxon>
    </lineage>
</organism>
<comment type="caution">
    <text evidence="4">The sequence shown here is derived from an EMBL/GenBank/DDBJ whole genome shotgun (WGS) entry which is preliminary data.</text>
</comment>
<feature type="non-terminal residue" evidence="4">
    <location>
        <position position="321"/>
    </location>
</feature>
<evidence type="ECO:0000256" key="2">
    <source>
        <dbReference type="PROSITE-ProRule" id="PRU00358"/>
    </source>
</evidence>
<dbReference type="InterPro" id="IPR015947">
    <property type="entry name" value="PUA-like_sf"/>
</dbReference>
<accession>A0A5J5EQZ5</accession>
<dbReference type="InterPro" id="IPR003105">
    <property type="entry name" value="SRA_YDG"/>
</dbReference>
<evidence type="ECO:0000256" key="1">
    <source>
        <dbReference type="ARBA" id="ARBA00023242"/>
    </source>
</evidence>
<evidence type="ECO:0000259" key="3">
    <source>
        <dbReference type="PROSITE" id="PS51015"/>
    </source>
</evidence>
<keyword evidence="1 2" id="KW-0539">Nucleus</keyword>